<dbReference type="CDD" id="cd12912">
    <property type="entry name" value="PDC2_MCP_like"/>
    <property type="match status" value="1"/>
</dbReference>
<dbReference type="Pfam" id="PF00015">
    <property type="entry name" value="MCPsignal"/>
    <property type="match status" value="1"/>
</dbReference>
<evidence type="ECO:0000256" key="7">
    <source>
        <dbReference type="SAM" id="Coils"/>
    </source>
</evidence>
<feature type="domain" description="HAMP" evidence="10">
    <location>
        <begin position="321"/>
        <end position="373"/>
    </location>
</feature>
<dbReference type="SUPFAM" id="SSF58104">
    <property type="entry name" value="Methyl-accepting chemotaxis protein (MCP) signaling domain"/>
    <property type="match status" value="1"/>
</dbReference>
<keyword evidence="3 8" id="KW-0472">Membrane</keyword>
<sequence length="694" mass="76905">MNRKQSRLRNKMLIALLPIIVVSLLIVTLAAYFTSKNQVEGEIQDKMNATQTSIINDINTKFNQHQKIAESIAAVVEAHGKKLTRSDYKDILENTIQANEDSLGAGVWYEPYTYSSSERYFGPYVYKTDNGVTYTEDYEAPDYDFPSTAWYQAGKNAEVAGWTNPYYDKASDITMVTTAVPFYDGSEFEGVVSSDINLSSIQDIVSNIDVSESGYAFLIDQNGKYLAHPKPETIMNKNIADHFKDKAKVIIEEQNGNVHINYENTVLEVFYTTLSKTGWKLGLAIPTKEVYASTNQLLINLLIIVSVALMVVVIVIMFVARGIARPLENLATQTQKVAEGNLNVMVHSDRSDEIGRLTNHFNSMVEGMRDFIRKAKSSSAVVTESAENFSAVSEETTAGSDEIKKTMDQIALTSSNAAEEIEMTIEEIHKLSSSIEQVTTTSHQMNEQSKEAIEANKSGLSQMNELDESSKESSEKIKEVEKIIELLSNQIQRINNSIDSINDVSEQTNLLALNASIEAARAGEHGKGFAVVAEEVRKLAEQSSQSSTEVQDIVQQILDSSSEAVKAITKTKRLSNRQEEVVSETVNVFNNIESNIQSINNNIKQNVEEVNQMNGNKKQVLQATEKISESIQQTAASNQEVNATLDQQVQALHSVSSSAENLSYSSQDLKSIIEAYDISSCSEEQVNGEVNENE</sequence>
<accession>A0A4Y8IMH9</accession>
<dbReference type="PROSITE" id="PS50111">
    <property type="entry name" value="CHEMOTAXIS_TRANSDUC_2"/>
    <property type="match status" value="1"/>
</dbReference>
<evidence type="ECO:0000256" key="6">
    <source>
        <dbReference type="PROSITE-ProRule" id="PRU00284"/>
    </source>
</evidence>
<evidence type="ECO:0000256" key="3">
    <source>
        <dbReference type="ARBA" id="ARBA00023136"/>
    </source>
</evidence>
<feature type="coiled-coil region" evidence="7">
    <location>
        <begin position="589"/>
        <end position="616"/>
    </location>
</feature>
<dbReference type="Gene3D" id="6.10.340.10">
    <property type="match status" value="1"/>
</dbReference>
<dbReference type="InterPro" id="IPR003660">
    <property type="entry name" value="HAMP_dom"/>
</dbReference>
<keyword evidence="7" id="KW-0175">Coiled coil</keyword>
<keyword evidence="2" id="KW-1003">Cell membrane</keyword>
<comment type="caution">
    <text evidence="11">The sequence shown here is derived from an EMBL/GenBank/DDBJ whole genome shotgun (WGS) entry which is preliminary data.</text>
</comment>
<feature type="coiled-coil region" evidence="7">
    <location>
        <begin position="463"/>
        <end position="504"/>
    </location>
</feature>
<dbReference type="CDD" id="cd06225">
    <property type="entry name" value="HAMP"/>
    <property type="match status" value="1"/>
</dbReference>
<dbReference type="SMART" id="SM00304">
    <property type="entry name" value="HAMP"/>
    <property type="match status" value="1"/>
</dbReference>
<feature type="transmembrane region" description="Helical" evidence="8">
    <location>
        <begin position="12"/>
        <end position="33"/>
    </location>
</feature>
<reference evidence="11 12" key="1">
    <citation type="submission" date="2019-03" db="EMBL/GenBank/DDBJ databases">
        <authorList>
            <person name="He R.-H."/>
        </authorList>
    </citation>
    <scope>NUCLEOTIDE SEQUENCE [LARGE SCALE GENOMIC DNA]</scope>
    <source>
        <strain evidence="12">SH 714</strain>
    </source>
</reference>
<proteinExistence type="inferred from homology"/>
<keyword evidence="4 6" id="KW-0807">Transducer</keyword>
<dbReference type="CDD" id="cd11386">
    <property type="entry name" value="MCP_signal"/>
    <property type="match status" value="1"/>
</dbReference>
<dbReference type="Pfam" id="PF00672">
    <property type="entry name" value="HAMP"/>
    <property type="match status" value="1"/>
</dbReference>
<evidence type="ECO:0000256" key="4">
    <source>
        <dbReference type="ARBA" id="ARBA00023224"/>
    </source>
</evidence>
<evidence type="ECO:0000259" key="10">
    <source>
        <dbReference type="PROSITE" id="PS50885"/>
    </source>
</evidence>
<feature type="domain" description="Methyl-accepting transducer" evidence="9">
    <location>
        <begin position="392"/>
        <end position="642"/>
    </location>
</feature>
<keyword evidence="12" id="KW-1185">Reference proteome</keyword>
<feature type="transmembrane region" description="Helical" evidence="8">
    <location>
        <begin position="297"/>
        <end position="320"/>
    </location>
</feature>
<dbReference type="InterPro" id="IPR029151">
    <property type="entry name" value="Sensor-like_sf"/>
</dbReference>
<evidence type="ECO:0000313" key="12">
    <source>
        <dbReference type="Proteomes" id="UP000297975"/>
    </source>
</evidence>
<evidence type="ECO:0000259" key="9">
    <source>
        <dbReference type="PROSITE" id="PS50111"/>
    </source>
</evidence>
<evidence type="ECO:0000256" key="2">
    <source>
        <dbReference type="ARBA" id="ARBA00022475"/>
    </source>
</evidence>
<dbReference type="CDD" id="cd12913">
    <property type="entry name" value="PDC1_MCP_like"/>
    <property type="match status" value="1"/>
</dbReference>
<organism evidence="11 12">
    <name type="scientific">Filobacillus milosensis</name>
    <dbReference type="NCBI Taxonomy" id="94137"/>
    <lineage>
        <taxon>Bacteria</taxon>
        <taxon>Bacillati</taxon>
        <taxon>Bacillota</taxon>
        <taxon>Bacilli</taxon>
        <taxon>Bacillales</taxon>
        <taxon>Bacillaceae</taxon>
        <taxon>Filobacillus</taxon>
    </lineage>
</organism>
<evidence type="ECO:0000256" key="1">
    <source>
        <dbReference type="ARBA" id="ARBA00004236"/>
    </source>
</evidence>
<dbReference type="GO" id="GO:0007165">
    <property type="term" value="P:signal transduction"/>
    <property type="evidence" value="ECO:0007669"/>
    <property type="project" value="UniProtKB-KW"/>
</dbReference>
<dbReference type="GO" id="GO:0005886">
    <property type="term" value="C:plasma membrane"/>
    <property type="evidence" value="ECO:0007669"/>
    <property type="project" value="UniProtKB-SubCell"/>
</dbReference>
<dbReference type="Gene3D" id="3.30.450.20">
    <property type="entry name" value="PAS domain"/>
    <property type="match status" value="2"/>
</dbReference>
<protein>
    <submittedName>
        <fullName evidence="11">Methyl-accepting chemotaxis protein</fullName>
    </submittedName>
</protein>
<evidence type="ECO:0000256" key="8">
    <source>
        <dbReference type="SAM" id="Phobius"/>
    </source>
</evidence>
<dbReference type="Gene3D" id="1.10.287.950">
    <property type="entry name" value="Methyl-accepting chemotaxis protein"/>
    <property type="match status" value="1"/>
</dbReference>
<dbReference type="OrthoDB" id="9760371at2"/>
<dbReference type="PANTHER" id="PTHR32089">
    <property type="entry name" value="METHYL-ACCEPTING CHEMOTAXIS PROTEIN MCPB"/>
    <property type="match status" value="1"/>
</dbReference>
<comment type="similarity">
    <text evidence="5">Belongs to the methyl-accepting chemotaxis (MCP) protein family.</text>
</comment>
<evidence type="ECO:0000313" key="11">
    <source>
        <dbReference type="EMBL" id="TFB21401.1"/>
    </source>
</evidence>
<dbReference type="Pfam" id="PF22673">
    <property type="entry name" value="MCP-like_PDC_1"/>
    <property type="match status" value="1"/>
</dbReference>
<dbReference type="SUPFAM" id="SSF103190">
    <property type="entry name" value="Sensory domain-like"/>
    <property type="match status" value="1"/>
</dbReference>
<dbReference type="RefSeq" id="WP_134340066.1">
    <property type="nucleotide sequence ID" value="NZ_SOPW01000008.1"/>
</dbReference>
<dbReference type="EMBL" id="SOPW01000008">
    <property type="protein sequence ID" value="TFB21401.1"/>
    <property type="molecule type" value="Genomic_DNA"/>
</dbReference>
<dbReference type="AlphaFoldDB" id="A0A4Y8IMH9"/>
<evidence type="ECO:0000256" key="5">
    <source>
        <dbReference type="ARBA" id="ARBA00029447"/>
    </source>
</evidence>
<dbReference type="PROSITE" id="PS50885">
    <property type="entry name" value="HAMP"/>
    <property type="match status" value="1"/>
</dbReference>
<keyword evidence="8" id="KW-1133">Transmembrane helix</keyword>
<dbReference type="InterPro" id="IPR004089">
    <property type="entry name" value="MCPsignal_dom"/>
</dbReference>
<dbReference type="PANTHER" id="PTHR32089:SF112">
    <property type="entry name" value="LYSOZYME-LIKE PROTEIN-RELATED"/>
    <property type="match status" value="1"/>
</dbReference>
<dbReference type="SMART" id="SM00283">
    <property type="entry name" value="MA"/>
    <property type="match status" value="1"/>
</dbReference>
<keyword evidence="8" id="KW-0812">Transmembrane</keyword>
<name>A0A4Y8IMH9_9BACI</name>
<comment type="subcellular location">
    <subcellularLocation>
        <location evidence="1">Cell membrane</location>
    </subcellularLocation>
</comment>
<gene>
    <name evidence="11" type="ORF">E3U55_08790</name>
</gene>
<dbReference type="Proteomes" id="UP000297975">
    <property type="component" value="Unassembled WGS sequence"/>
</dbReference>